<name>A0A0E9V7G2_ANGAN</name>
<dbReference type="AlphaFoldDB" id="A0A0E9V7G2"/>
<dbReference type="EMBL" id="GBXM01035197">
    <property type="protein sequence ID" value="JAH73380.1"/>
    <property type="molecule type" value="Transcribed_RNA"/>
</dbReference>
<reference evidence="1" key="2">
    <citation type="journal article" date="2015" name="Fish Shellfish Immunol.">
        <title>Early steps in the European eel (Anguilla anguilla)-Vibrio vulnificus interaction in the gills: Role of the RtxA13 toxin.</title>
        <authorList>
            <person name="Callol A."/>
            <person name="Pajuelo D."/>
            <person name="Ebbesson L."/>
            <person name="Teles M."/>
            <person name="MacKenzie S."/>
            <person name="Amaro C."/>
        </authorList>
    </citation>
    <scope>NUCLEOTIDE SEQUENCE</scope>
</reference>
<protein>
    <submittedName>
        <fullName evidence="1">Uncharacterized protein</fullName>
    </submittedName>
</protein>
<evidence type="ECO:0000313" key="1">
    <source>
        <dbReference type="EMBL" id="JAH73380.1"/>
    </source>
</evidence>
<proteinExistence type="predicted"/>
<accession>A0A0E9V7G2</accession>
<reference evidence="1" key="1">
    <citation type="submission" date="2014-11" db="EMBL/GenBank/DDBJ databases">
        <authorList>
            <person name="Amaro Gonzalez C."/>
        </authorList>
    </citation>
    <scope>NUCLEOTIDE SEQUENCE</scope>
</reference>
<sequence length="23" mass="2929">MLFFWHMLWNPPQFLSRHQAMLP</sequence>
<organism evidence="1">
    <name type="scientific">Anguilla anguilla</name>
    <name type="common">European freshwater eel</name>
    <name type="synonym">Muraena anguilla</name>
    <dbReference type="NCBI Taxonomy" id="7936"/>
    <lineage>
        <taxon>Eukaryota</taxon>
        <taxon>Metazoa</taxon>
        <taxon>Chordata</taxon>
        <taxon>Craniata</taxon>
        <taxon>Vertebrata</taxon>
        <taxon>Euteleostomi</taxon>
        <taxon>Actinopterygii</taxon>
        <taxon>Neopterygii</taxon>
        <taxon>Teleostei</taxon>
        <taxon>Anguilliformes</taxon>
        <taxon>Anguillidae</taxon>
        <taxon>Anguilla</taxon>
    </lineage>
</organism>